<evidence type="ECO:0000313" key="2">
    <source>
        <dbReference type="EMBL" id="QSQ10515.1"/>
    </source>
</evidence>
<dbReference type="AlphaFoldDB" id="A0A8A0RQ30"/>
<proteinExistence type="predicted"/>
<feature type="compositionally biased region" description="Basic and acidic residues" evidence="1">
    <location>
        <begin position="177"/>
        <end position="193"/>
    </location>
</feature>
<dbReference type="KEGG" id="kme:H0A61_02923"/>
<evidence type="ECO:0000313" key="3">
    <source>
        <dbReference type="Proteomes" id="UP000662904"/>
    </source>
</evidence>
<keyword evidence="3" id="KW-1185">Reference proteome</keyword>
<organism evidence="2 3">
    <name type="scientific">Koleobacter methoxysyntrophicus</name>
    <dbReference type="NCBI Taxonomy" id="2751313"/>
    <lineage>
        <taxon>Bacteria</taxon>
        <taxon>Bacillati</taxon>
        <taxon>Bacillota</taxon>
        <taxon>Clostridia</taxon>
        <taxon>Koleobacterales</taxon>
        <taxon>Koleobacteraceae</taxon>
        <taxon>Koleobacter</taxon>
    </lineage>
</organism>
<evidence type="ECO:0008006" key="4">
    <source>
        <dbReference type="Google" id="ProtNLM"/>
    </source>
</evidence>
<name>A0A8A0RQ30_9FIRM</name>
<dbReference type="EMBL" id="CP059066">
    <property type="protein sequence ID" value="QSQ10515.1"/>
    <property type="molecule type" value="Genomic_DNA"/>
</dbReference>
<sequence>MEWWELIKYPITIRDAQRIVSLNYTYRTYRKVELIREILMSEGLYSDEPLACVLDRLASKFGPKHILIDLGPNGHELKIGGAYRPKGTDEVAPVSDNPSEDSELHGGDGASGETGEPSPLGQPCGDFPNKGTRSASGPGDSSTAAPEGVVQQPSAATPKRALERTPEGPASAGGSGERGETPEKLKVPEKDDAAQNPVETPQEAGEFTGWTEDEPSSNSHQAEEEPGGGKGSPSAKKFARKFPSLGYRRGGTSPYSYGSLDIEVDMGLVREIRQIFQRLAGCGIEDISPRWDTKKLAVRLITKRSTAPARKVDFTRRPAILVAVDTSGSCVGFTDKSLPVAKAIGKLGVPGCSVVVVNHVNGFPEEVEVNGKPVVITDDTIRQKMDEALKFYKKLIKKYRLSVLIALGDADAEWLYKALVPCITFRLIWMDNYGCNYNPAHEEEVFPWLIKDWGMQAAKKTKYITACKDEDDLLRGLKIATKDLA</sequence>
<gene>
    <name evidence="2" type="ORF">H0A61_02923</name>
</gene>
<dbReference type="RefSeq" id="WP_206707823.1">
    <property type="nucleotide sequence ID" value="NZ_CP059066.1"/>
</dbReference>
<feature type="region of interest" description="Disordered" evidence="1">
    <location>
        <begin position="79"/>
        <end position="237"/>
    </location>
</feature>
<protein>
    <recommendedName>
        <fullName evidence="4">VWA domain containing CoxE-like protein</fullName>
    </recommendedName>
</protein>
<feature type="compositionally biased region" description="Polar residues" evidence="1">
    <location>
        <begin position="131"/>
        <end position="144"/>
    </location>
</feature>
<dbReference type="Proteomes" id="UP000662904">
    <property type="component" value="Chromosome"/>
</dbReference>
<accession>A0A8A0RQ30</accession>
<evidence type="ECO:0000256" key="1">
    <source>
        <dbReference type="SAM" id="MobiDB-lite"/>
    </source>
</evidence>
<reference evidence="2" key="1">
    <citation type="submission" date="2020-07" db="EMBL/GenBank/DDBJ databases">
        <title>Koleobacter methoxysyntrophicus gen. nov., sp. nov., a novel anaerobic bacterium isolated from deep subsurface oil field and proposal of Koleobacterales ord. nov. in the phylum Firmicutes.</title>
        <authorList>
            <person name="Sakamoto S."/>
            <person name="Tamaki H."/>
        </authorList>
    </citation>
    <scope>NUCLEOTIDE SEQUENCE</scope>
    <source>
        <strain evidence="2">NRmbB1</strain>
    </source>
</reference>